<dbReference type="OrthoDB" id="160361at2"/>
<dbReference type="Proteomes" id="UP000008922">
    <property type="component" value="Chromosome"/>
</dbReference>
<sequence length="394" mass="41987">MALRRILVVDDARDVGRMVQEALRSAYKGVPVVYAPSAEEAMLETSTMAVDLMIVDIRLPGMSGFDLVRRVRARQPEMQVIMITGLSPDENLKQMSAEVGAARLLSKPISIADLLSAVEEVVGVKGADLSLPAAKERKTTPRKSKTSELPPAVEIPAPPVEVPEAPLPSLSEVLANLRGSLGAYSVVLLDDAGHITARAGEWMPDQPEEHIVPAVLAAVSAVEKLGRQVLDGHASNALFVQGAQVQVVAAPVGRFTLVVYLRNGAGTLRLALAVEEILAAQTQIAETLERMGILIKPVTSTLTPPVEEASAAVGMSGLESPMEEVLAEETPVDLKGLEELLAKPEEVLPPVDADSFWDAVVEEKGEIKVNPDSLSFEEARKLGLLPPEDAEPQA</sequence>
<dbReference type="InterPro" id="IPR001789">
    <property type="entry name" value="Sig_transdc_resp-reg_receiver"/>
</dbReference>
<accession>E8MZ33</accession>
<dbReference type="InterPro" id="IPR050595">
    <property type="entry name" value="Bact_response_regulator"/>
</dbReference>
<dbReference type="InParanoid" id="E8MZ33"/>
<evidence type="ECO:0000256" key="2">
    <source>
        <dbReference type="PROSITE-ProRule" id="PRU00169"/>
    </source>
</evidence>
<reference evidence="5 6" key="1">
    <citation type="submission" date="2010-12" db="EMBL/GenBank/DDBJ databases">
        <title>Whole genome sequence of Anaerolinea thermophila UNI-1.</title>
        <authorList>
            <person name="Narita-Yamada S."/>
            <person name="Kishi E."/>
            <person name="Watanabe Y."/>
            <person name="Takasaki K."/>
            <person name="Ankai A."/>
            <person name="Oguchi A."/>
            <person name="Fukui S."/>
            <person name="Takahashi M."/>
            <person name="Yashiro I."/>
            <person name="Hosoyama A."/>
            <person name="Sekiguchi Y."/>
            <person name="Hanada S."/>
            <person name="Fujita N."/>
        </authorList>
    </citation>
    <scope>NUCLEOTIDE SEQUENCE [LARGE SCALE GENOMIC DNA]</scope>
    <source>
        <strain evidence="6">DSM 14523 / JCM 11388 / NBRC 100420 / UNI-1</strain>
    </source>
</reference>
<evidence type="ECO:0000313" key="5">
    <source>
        <dbReference type="EMBL" id="BAJ62176.1"/>
    </source>
</evidence>
<dbReference type="PANTHER" id="PTHR44591">
    <property type="entry name" value="STRESS RESPONSE REGULATOR PROTEIN 1"/>
    <property type="match status" value="1"/>
</dbReference>
<dbReference type="EMBL" id="AP012029">
    <property type="protein sequence ID" value="BAJ62176.1"/>
    <property type="molecule type" value="Genomic_DNA"/>
</dbReference>
<gene>
    <name evidence="5" type="ordered locus">ANT_01420</name>
</gene>
<dbReference type="GO" id="GO:0000160">
    <property type="term" value="P:phosphorelay signal transduction system"/>
    <property type="evidence" value="ECO:0007669"/>
    <property type="project" value="InterPro"/>
</dbReference>
<dbReference type="HOGENOM" id="CLU_699501_0_0_0"/>
<dbReference type="SMART" id="SM00448">
    <property type="entry name" value="REC"/>
    <property type="match status" value="1"/>
</dbReference>
<feature type="region of interest" description="Disordered" evidence="3">
    <location>
        <begin position="133"/>
        <end position="157"/>
    </location>
</feature>
<organism evidence="5 6">
    <name type="scientific">Anaerolinea thermophila (strain DSM 14523 / JCM 11388 / NBRC 100420 / UNI-1)</name>
    <dbReference type="NCBI Taxonomy" id="926569"/>
    <lineage>
        <taxon>Bacteria</taxon>
        <taxon>Bacillati</taxon>
        <taxon>Chloroflexota</taxon>
        <taxon>Anaerolineae</taxon>
        <taxon>Anaerolineales</taxon>
        <taxon>Anaerolineaceae</taxon>
        <taxon>Anaerolinea</taxon>
    </lineage>
</organism>
<dbReference type="PROSITE" id="PS50110">
    <property type="entry name" value="RESPONSE_REGULATORY"/>
    <property type="match status" value="1"/>
</dbReference>
<name>E8MZ33_ANATU</name>
<evidence type="ECO:0000313" key="6">
    <source>
        <dbReference type="Proteomes" id="UP000008922"/>
    </source>
</evidence>
<evidence type="ECO:0000256" key="1">
    <source>
        <dbReference type="ARBA" id="ARBA00022553"/>
    </source>
</evidence>
<dbReference type="SUPFAM" id="SSF103196">
    <property type="entry name" value="Roadblock/LC7 domain"/>
    <property type="match status" value="1"/>
</dbReference>
<dbReference type="STRING" id="926569.ANT_01420"/>
<keyword evidence="1 2" id="KW-0597">Phosphoprotein</keyword>
<feature type="modified residue" description="4-aspartylphosphate" evidence="2">
    <location>
        <position position="56"/>
    </location>
</feature>
<dbReference type="Gene3D" id="3.30.450.30">
    <property type="entry name" value="Dynein light chain 2a, cytoplasmic"/>
    <property type="match status" value="1"/>
</dbReference>
<proteinExistence type="predicted"/>
<evidence type="ECO:0000256" key="3">
    <source>
        <dbReference type="SAM" id="MobiDB-lite"/>
    </source>
</evidence>
<dbReference type="Pfam" id="PF00072">
    <property type="entry name" value="Response_reg"/>
    <property type="match status" value="1"/>
</dbReference>
<dbReference type="SUPFAM" id="SSF52172">
    <property type="entry name" value="CheY-like"/>
    <property type="match status" value="1"/>
</dbReference>
<dbReference type="KEGG" id="atm:ANT_01420"/>
<dbReference type="eggNOG" id="COG0745">
    <property type="taxonomic scope" value="Bacteria"/>
</dbReference>
<dbReference type="CDD" id="cd00156">
    <property type="entry name" value="REC"/>
    <property type="match status" value="1"/>
</dbReference>
<dbReference type="InterPro" id="IPR011006">
    <property type="entry name" value="CheY-like_superfamily"/>
</dbReference>
<evidence type="ECO:0000259" key="4">
    <source>
        <dbReference type="PROSITE" id="PS50110"/>
    </source>
</evidence>
<dbReference type="Gene3D" id="3.40.50.2300">
    <property type="match status" value="1"/>
</dbReference>
<dbReference type="AlphaFoldDB" id="E8MZ33"/>
<dbReference type="RefSeq" id="WP_013558574.1">
    <property type="nucleotide sequence ID" value="NC_014960.1"/>
</dbReference>
<dbReference type="PANTHER" id="PTHR44591:SF3">
    <property type="entry name" value="RESPONSE REGULATORY DOMAIN-CONTAINING PROTEIN"/>
    <property type="match status" value="1"/>
</dbReference>
<protein>
    <submittedName>
        <fullName evidence="5">Response regulator receiver protein</fullName>
    </submittedName>
</protein>
<feature type="domain" description="Response regulatory" evidence="4">
    <location>
        <begin position="5"/>
        <end position="122"/>
    </location>
</feature>
<keyword evidence="6" id="KW-1185">Reference proteome</keyword>